<dbReference type="AlphaFoldDB" id="A0A6A6CUS0"/>
<protein>
    <submittedName>
        <fullName evidence="2">Uncharacterized protein</fullName>
    </submittedName>
</protein>
<gene>
    <name evidence="2" type="ORF">M409DRAFT_51158</name>
</gene>
<dbReference type="EMBL" id="ML993584">
    <property type="protein sequence ID" value="KAF2170917.1"/>
    <property type="molecule type" value="Genomic_DNA"/>
</dbReference>
<evidence type="ECO:0000256" key="1">
    <source>
        <dbReference type="SAM" id="MobiDB-lite"/>
    </source>
</evidence>
<dbReference type="RefSeq" id="XP_033671806.1">
    <property type="nucleotide sequence ID" value="XM_033811727.1"/>
</dbReference>
<organism evidence="2 3">
    <name type="scientific">Zasmidium cellare ATCC 36951</name>
    <dbReference type="NCBI Taxonomy" id="1080233"/>
    <lineage>
        <taxon>Eukaryota</taxon>
        <taxon>Fungi</taxon>
        <taxon>Dikarya</taxon>
        <taxon>Ascomycota</taxon>
        <taxon>Pezizomycotina</taxon>
        <taxon>Dothideomycetes</taxon>
        <taxon>Dothideomycetidae</taxon>
        <taxon>Mycosphaerellales</taxon>
        <taxon>Mycosphaerellaceae</taxon>
        <taxon>Zasmidium</taxon>
    </lineage>
</organism>
<keyword evidence="3" id="KW-1185">Reference proteome</keyword>
<name>A0A6A6CUS0_ZASCE</name>
<feature type="region of interest" description="Disordered" evidence="1">
    <location>
        <begin position="130"/>
        <end position="157"/>
    </location>
</feature>
<proteinExistence type="predicted"/>
<evidence type="ECO:0000313" key="2">
    <source>
        <dbReference type="EMBL" id="KAF2170917.1"/>
    </source>
</evidence>
<dbReference type="Proteomes" id="UP000799537">
    <property type="component" value="Unassembled WGS sequence"/>
</dbReference>
<reference evidence="2" key="1">
    <citation type="journal article" date="2020" name="Stud. Mycol.">
        <title>101 Dothideomycetes genomes: a test case for predicting lifestyles and emergence of pathogens.</title>
        <authorList>
            <person name="Haridas S."/>
            <person name="Albert R."/>
            <person name="Binder M."/>
            <person name="Bloem J."/>
            <person name="Labutti K."/>
            <person name="Salamov A."/>
            <person name="Andreopoulos B."/>
            <person name="Baker S."/>
            <person name="Barry K."/>
            <person name="Bills G."/>
            <person name="Bluhm B."/>
            <person name="Cannon C."/>
            <person name="Castanera R."/>
            <person name="Culley D."/>
            <person name="Daum C."/>
            <person name="Ezra D."/>
            <person name="Gonzalez J."/>
            <person name="Henrissat B."/>
            <person name="Kuo A."/>
            <person name="Liang C."/>
            <person name="Lipzen A."/>
            <person name="Lutzoni F."/>
            <person name="Magnuson J."/>
            <person name="Mondo S."/>
            <person name="Nolan M."/>
            <person name="Ohm R."/>
            <person name="Pangilinan J."/>
            <person name="Park H.-J."/>
            <person name="Ramirez L."/>
            <person name="Alfaro M."/>
            <person name="Sun H."/>
            <person name="Tritt A."/>
            <person name="Yoshinaga Y."/>
            <person name="Zwiers L.-H."/>
            <person name="Turgeon B."/>
            <person name="Goodwin S."/>
            <person name="Spatafora J."/>
            <person name="Crous P."/>
            <person name="Grigoriev I."/>
        </authorList>
    </citation>
    <scope>NUCLEOTIDE SEQUENCE</scope>
    <source>
        <strain evidence="2">ATCC 36951</strain>
    </source>
</reference>
<dbReference type="GeneID" id="54564999"/>
<sequence length="196" mass="21561">MSINWRERGFRVAATGLVVRSAVKSVQSSRRSTAEVGKGGGGKHLRFAAGGRKGLAPAFGAIELGWGLFQRTSFPTSSLQHTRQNHLFQDQPVEAPPMSGLLVENNGHVTGGIRFLQTLLRAIRAAYSEHEPTSATPVNESTRRSVTPGPNWRLSPSGRHQLASIDASLSSSIVFHRVEFEGWNRRSSFWRRRGSM</sequence>
<accession>A0A6A6CUS0</accession>
<evidence type="ECO:0000313" key="3">
    <source>
        <dbReference type="Proteomes" id="UP000799537"/>
    </source>
</evidence>